<comment type="caution">
    <text evidence="2">The sequence shown here is derived from an EMBL/GenBank/DDBJ whole genome shotgun (WGS) entry which is preliminary data.</text>
</comment>
<dbReference type="InterPro" id="IPR030395">
    <property type="entry name" value="GP_PDE_dom"/>
</dbReference>
<dbReference type="PROSITE" id="PS51704">
    <property type="entry name" value="GP_PDE"/>
    <property type="match status" value="1"/>
</dbReference>
<dbReference type="GO" id="GO:0008889">
    <property type="term" value="F:glycerophosphodiester phosphodiesterase activity"/>
    <property type="evidence" value="ECO:0007669"/>
    <property type="project" value="UniProtKB-EC"/>
</dbReference>
<dbReference type="InterPro" id="IPR017946">
    <property type="entry name" value="PLC-like_Pdiesterase_TIM-brl"/>
</dbReference>
<dbReference type="PANTHER" id="PTHR46211">
    <property type="entry name" value="GLYCEROPHOSPHORYL DIESTER PHOSPHODIESTERASE"/>
    <property type="match status" value="1"/>
</dbReference>
<protein>
    <submittedName>
        <fullName evidence="2">Glycerophosphoryl diester phosphodiesterase</fullName>
        <ecNumber evidence="2">3.1.4.46</ecNumber>
    </submittedName>
</protein>
<dbReference type="Proteomes" id="UP000553963">
    <property type="component" value="Unassembled WGS sequence"/>
</dbReference>
<dbReference type="EMBL" id="JACIDS010000001">
    <property type="protein sequence ID" value="MBB3929904.1"/>
    <property type="molecule type" value="Genomic_DNA"/>
</dbReference>
<accession>A0A840AL33</accession>
<dbReference type="SUPFAM" id="SSF51695">
    <property type="entry name" value="PLC-like phosphodiesterases"/>
    <property type="match status" value="1"/>
</dbReference>
<name>A0A840AL33_9HYPH</name>
<reference evidence="2 3" key="1">
    <citation type="submission" date="2020-08" db="EMBL/GenBank/DDBJ databases">
        <title>Genomic Encyclopedia of Type Strains, Phase IV (KMG-IV): sequencing the most valuable type-strain genomes for metagenomic binning, comparative biology and taxonomic classification.</title>
        <authorList>
            <person name="Goeker M."/>
        </authorList>
    </citation>
    <scope>NUCLEOTIDE SEQUENCE [LARGE SCALE GENOMIC DNA]</scope>
    <source>
        <strain evidence="2 3">DSM 25966</strain>
    </source>
</reference>
<proteinExistence type="predicted"/>
<evidence type="ECO:0000259" key="1">
    <source>
        <dbReference type="PROSITE" id="PS51704"/>
    </source>
</evidence>
<gene>
    <name evidence="2" type="ORF">GGR25_000923</name>
</gene>
<evidence type="ECO:0000313" key="2">
    <source>
        <dbReference type="EMBL" id="MBB3929904.1"/>
    </source>
</evidence>
<keyword evidence="3" id="KW-1185">Reference proteome</keyword>
<dbReference type="Gene3D" id="3.20.20.190">
    <property type="entry name" value="Phosphatidylinositol (PI) phosphodiesterase"/>
    <property type="match status" value="1"/>
</dbReference>
<dbReference type="Pfam" id="PF03009">
    <property type="entry name" value="GDPD"/>
    <property type="match status" value="1"/>
</dbReference>
<evidence type="ECO:0000313" key="3">
    <source>
        <dbReference type="Proteomes" id="UP000553963"/>
    </source>
</evidence>
<dbReference type="GO" id="GO:0006629">
    <property type="term" value="P:lipid metabolic process"/>
    <property type="evidence" value="ECO:0007669"/>
    <property type="project" value="InterPro"/>
</dbReference>
<dbReference type="AlphaFoldDB" id="A0A840AL33"/>
<dbReference type="PANTHER" id="PTHR46211:SF1">
    <property type="entry name" value="GLYCEROPHOSPHODIESTER PHOSPHODIESTERASE, CYTOPLASMIC"/>
    <property type="match status" value="1"/>
</dbReference>
<dbReference type="EC" id="3.1.4.46" evidence="2"/>
<dbReference type="RefSeq" id="WP_183397516.1">
    <property type="nucleotide sequence ID" value="NZ_JACIDS010000001.1"/>
</dbReference>
<keyword evidence="2" id="KW-0378">Hydrolase</keyword>
<feature type="domain" description="GP-PDE" evidence="1">
    <location>
        <begin position="9"/>
        <end position="250"/>
    </location>
</feature>
<sequence length="250" mass="27389">MPAPAWLTARPIAHRGYHDASVGRIENTLSAVRAAIDKRFAIEVDLQLTRDGAVVVFHDDTVDRLLEGTGRVDAHDLAELKALAFKSGSDRVPTLAELLETVAGAAPLVIELKSDFSGNRALERAAAPILAAYSGPFVVMSFDPDSMAAMRRLAPAIPRGIVADRYTDLNDWGFLEAERRFRLRHLIDAPWVGASFVSFDIGGLPSFATSLFRAFRGPLITWTIRTPEQREKAKRCADQITFEGFDPDAG</sequence>
<organism evidence="2 3">
    <name type="scientific">Kaistia hirudinis</name>
    <dbReference type="NCBI Taxonomy" id="1293440"/>
    <lineage>
        <taxon>Bacteria</taxon>
        <taxon>Pseudomonadati</taxon>
        <taxon>Pseudomonadota</taxon>
        <taxon>Alphaproteobacteria</taxon>
        <taxon>Hyphomicrobiales</taxon>
        <taxon>Kaistiaceae</taxon>
        <taxon>Kaistia</taxon>
    </lineage>
</organism>